<accession>A0ACC3DPN8</accession>
<protein>
    <submittedName>
        <fullName evidence="1">Uncharacterized protein</fullName>
    </submittedName>
</protein>
<comment type="caution">
    <text evidence="1">The sequence shown here is derived from an EMBL/GenBank/DDBJ whole genome shotgun (WGS) entry which is preliminary data.</text>
</comment>
<sequence length="421" mass="44049">MKASLILSCAIGAIGVSAVPQLKGTGKQGGKQSAGLLGGVVQGLVNAGYGKVADVPGAAPRRVTVAPHTNVTGVQSVKIRHGPYKVPSMNKKNMMGSSGTLYNYPDVQVERPCEGKCVLLGMSAGLEYPNGSPASVDNGMWLHHMVALNAGPGRMDPTCMGKMSLPHMVVGSNPATSERMYSSGNEGNFAMFNPPFAGAEKLGYFMEDTDKLSFIVDLMNQTPEDKTVYMTMTYDYLPATAGGGRPDGFGNIKAVWLDVNQCGTSEMAPPATDKYSLKADWTANFEGEILGLGGHLHDGGTNMIISVDGMTVCDSVATYSPVSGGGEAGAEGGGMASMGGMGGMVRRSIYDNFNAKVARDPPAPGAVEHISAMSGCAGPQQPVKTLKMGQKWTIQGNYDYTKHPGMKHTDGKEEAVMAISM</sequence>
<dbReference type="Proteomes" id="UP001186974">
    <property type="component" value="Unassembled WGS sequence"/>
</dbReference>
<organism evidence="1 2">
    <name type="scientific">Coniosporium uncinatum</name>
    <dbReference type="NCBI Taxonomy" id="93489"/>
    <lineage>
        <taxon>Eukaryota</taxon>
        <taxon>Fungi</taxon>
        <taxon>Dikarya</taxon>
        <taxon>Ascomycota</taxon>
        <taxon>Pezizomycotina</taxon>
        <taxon>Dothideomycetes</taxon>
        <taxon>Dothideomycetes incertae sedis</taxon>
        <taxon>Coniosporium</taxon>
    </lineage>
</organism>
<dbReference type="EMBL" id="JAWDJW010001773">
    <property type="protein sequence ID" value="KAK3078583.1"/>
    <property type="molecule type" value="Genomic_DNA"/>
</dbReference>
<name>A0ACC3DPN8_9PEZI</name>
<feature type="non-terminal residue" evidence="1">
    <location>
        <position position="421"/>
    </location>
</feature>
<evidence type="ECO:0000313" key="1">
    <source>
        <dbReference type="EMBL" id="KAK3078583.1"/>
    </source>
</evidence>
<evidence type="ECO:0000313" key="2">
    <source>
        <dbReference type="Proteomes" id="UP001186974"/>
    </source>
</evidence>
<keyword evidence="2" id="KW-1185">Reference proteome</keyword>
<reference evidence="1" key="1">
    <citation type="submission" date="2024-09" db="EMBL/GenBank/DDBJ databases">
        <title>Black Yeasts Isolated from many extreme environments.</title>
        <authorList>
            <person name="Coleine C."/>
            <person name="Stajich J.E."/>
            <person name="Selbmann L."/>
        </authorList>
    </citation>
    <scope>NUCLEOTIDE SEQUENCE</scope>
    <source>
        <strain evidence="1">CCFEE 5737</strain>
    </source>
</reference>
<gene>
    <name evidence="1" type="ORF">LTS18_007141</name>
</gene>
<proteinExistence type="predicted"/>